<dbReference type="InterPro" id="IPR010035">
    <property type="entry name" value="Thi_S"/>
</dbReference>
<accession>A0A084J9Y6</accession>
<dbReference type="PANTHER" id="PTHR34472">
    <property type="entry name" value="SULFUR CARRIER PROTEIN THIS"/>
    <property type="match status" value="1"/>
</dbReference>
<dbReference type="NCBIfam" id="TIGR01683">
    <property type="entry name" value="thiS"/>
    <property type="match status" value="1"/>
</dbReference>
<dbReference type="eggNOG" id="COG2104">
    <property type="taxonomic scope" value="Bacteria"/>
</dbReference>
<dbReference type="SUPFAM" id="SSF54285">
    <property type="entry name" value="MoaD/ThiS"/>
    <property type="match status" value="1"/>
</dbReference>
<sequence length="64" mass="7213">MKVNGKSVDMNGITTISSLLSKLDVNEEKVVVELNKEIVPRENYWEIYLKEEDIIEVISFVGGG</sequence>
<dbReference type="RefSeq" id="WP_035133818.1">
    <property type="nucleotide sequence ID" value="NZ_JBQHQR010000019.1"/>
</dbReference>
<dbReference type="InterPro" id="IPR016155">
    <property type="entry name" value="Mopterin_synth/thiamin_S_b"/>
</dbReference>
<proteinExistence type="predicted"/>
<dbReference type="EMBL" id="JPMD01000030">
    <property type="protein sequence ID" value="KEZ85770.1"/>
    <property type="molecule type" value="Genomic_DNA"/>
</dbReference>
<dbReference type="STRING" id="318464.IO99_12745"/>
<organism evidence="1 2">
    <name type="scientific">Clostridium sulfidigenes</name>
    <dbReference type="NCBI Taxonomy" id="318464"/>
    <lineage>
        <taxon>Bacteria</taxon>
        <taxon>Bacillati</taxon>
        <taxon>Bacillota</taxon>
        <taxon>Clostridia</taxon>
        <taxon>Eubacteriales</taxon>
        <taxon>Clostridiaceae</taxon>
        <taxon>Clostridium</taxon>
    </lineage>
</organism>
<keyword evidence="2" id="KW-1185">Reference proteome</keyword>
<dbReference type="PANTHER" id="PTHR34472:SF1">
    <property type="entry name" value="SULFUR CARRIER PROTEIN THIS"/>
    <property type="match status" value="1"/>
</dbReference>
<comment type="caution">
    <text evidence="1">The sequence shown here is derived from an EMBL/GenBank/DDBJ whole genome shotgun (WGS) entry which is preliminary data.</text>
</comment>
<name>A0A084J9Y6_9CLOT</name>
<dbReference type="InterPro" id="IPR003749">
    <property type="entry name" value="ThiS/MoaD-like"/>
</dbReference>
<dbReference type="Gene3D" id="3.10.20.30">
    <property type="match status" value="1"/>
</dbReference>
<dbReference type="AlphaFoldDB" id="A0A084J9Y6"/>
<gene>
    <name evidence="1" type="ORF">IO99_12745</name>
</gene>
<protein>
    <submittedName>
        <fullName evidence="1">Thiamine biosynthesis protein ThiS</fullName>
    </submittedName>
</protein>
<dbReference type="InterPro" id="IPR012675">
    <property type="entry name" value="Beta-grasp_dom_sf"/>
</dbReference>
<evidence type="ECO:0000313" key="1">
    <source>
        <dbReference type="EMBL" id="KEZ85770.1"/>
    </source>
</evidence>
<evidence type="ECO:0000313" key="2">
    <source>
        <dbReference type="Proteomes" id="UP000028542"/>
    </source>
</evidence>
<dbReference type="Pfam" id="PF02597">
    <property type="entry name" value="ThiS"/>
    <property type="match status" value="1"/>
</dbReference>
<reference evidence="1 2" key="1">
    <citation type="submission" date="2014-07" db="EMBL/GenBank/DDBJ databases">
        <title>Draft genome of Clostridium sulfidigenes 113A isolated from sediments associated with methane hydrate from Krishna Godavari basin.</title>
        <authorList>
            <person name="Honkalas V.S."/>
            <person name="Dabir A.P."/>
            <person name="Arora P."/>
            <person name="Dhakephalkar P.K."/>
        </authorList>
    </citation>
    <scope>NUCLEOTIDE SEQUENCE [LARGE SCALE GENOMIC DNA]</scope>
    <source>
        <strain evidence="1 2">113A</strain>
    </source>
</reference>
<dbReference type="CDD" id="cd00565">
    <property type="entry name" value="Ubl_ThiS"/>
    <property type="match status" value="1"/>
</dbReference>
<dbReference type="Proteomes" id="UP000028542">
    <property type="component" value="Unassembled WGS sequence"/>
</dbReference>